<dbReference type="EMBL" id="BLLF01002176">
    <property type="protein sequence ID" value="GFH23020.1"/>
    <property type="molecule type" value="Genomic_DNA"/>
</dbReference>
<dbReference type="AlphaFoldDB" id="A0A699ZPE4"/>
<keyword evidence="3" id="KW-1185">Reference proteome</keyword>
<organism evidence="2 3">
    <name type="scientific">Haematococcus lacustris</name>
    <name type="common">Green alga</name>
    <name type="synonym">Haematococcus pluvialis</name>
    <dbReference type="NCBI Taxonomy" id="44745"/>
    <lineage>
        <taxon>Eukaryota</taxon>
        <taxon>Viridiplantae</taxon>
        <taxon>Chlorophyta</taxon>
        <taxon>core chlorophytes</taxon>
        <taxon>Chlorophyceae</taxon>
        <taxon>CS clade</taxon>
        <taxon>Chlamydomonadales</taxon>
        <taxon>Haematococcaceae</taxon>
        <taxon>Haematococcus</taxon>
    </lineage>
</organism>
<evidence type="ECO:0000313" key="2">
    <source>
        <dbReference type="EMBL" id="GFH23020.1"/>
    </source>
</evidence>
<feature type="region of interest" description="Disordered" evidence="1">
    <location>
        <begin position="1"/>
        <end position="29"/>
    </location>
</feature>
<evidence type="ECO:0000256" key="1">
    <source>
        <dbReference type="SAM" id="MobiDB-lite"/>
    </source>
</evidence>
<gene>
    <name evidence="2" type="ORF">HaLaN_20568</name>
</gene>
<accession>A0A699ZPE4</accession>
<reference evidence="2 3" key="1">
    <citation type="submission" date="2020-02" db="EMBL/GenBank/DDBJ databases">
        <title>Draft genome sequence of Haematococcus lacustris strain NIES-144.</title>
        <authorList>
            <person name="Morimoto D."/>
            <person name="Nakagawa S."/>
            <person name="Yoshida T."/>
            <person name="Sawayama S."/>
        </authorList>
    </citation>
    <scope>NUCLEOTIDE SEQUENCE [LARGE SCALE GENOMIC DNA]</scope>
    <source>
        <strain evidence="2 3">NIES-144</strain>
    </source>
</reference>
<feature type="compositionally biased region" description="Basic residues" evidence="1">
    <location>
        <begin position="58"/>
        <end position="74"/>
    </location>
</feature>
<feature type="compositionally biased region" description="Polar residues" evidence="1">
    <location>
        <begin position="80"/>
        <end position="89"/>
    </location>
</feature>
<proteinExistence type="predicted"/>
<name>A0A699ZPE4_HAELA</name>
<dbReference type="Proteomes" id="UP000485058">
    <property type="component" value="Unassembled WGS sequence"/>
</dbReference>
<feature type="compositionally biased region" description="Pro residues" evidence="1">
    <location>
        <begin position="99"/>
        <end position="111"/>
    </location>
</feature>
<feature type="region of interest" description="Disordered" evidence="1">
    <location>
        <begin position="58"/>
        <end position="111"/>
    </location>
</feature>
<feature type="region of interest" description="Disordered" evidence="1">
    <location>
        <begin position="166"/>
        <end position="186"/>
    </location>
</feature>
<sequence length="322" mass="33023">MGSHKPHGKQLGTHKAHNSGVKKPKPATPCSKAASAALVSELAACGLQSLCDDFSQHVGKKHKKKGSKATRKALRTTATSPPRNGTQMGDTAGVTPATVDPPPLPPLPTPTAAPPSIIAVSTTASLLSPLPAPLFDVRAVLSWFRETTMDEATALLMRCSLRPPQPSPQPLLDMAQLSLSPTGPSSQAVTNTAAAAAASHAASVSHGVSSLTALVQRGLTLAPPPGTEMVTSQAQSTVCKAWNAKRTWKPDGSSSRLAEGAGQGGVLAGAGLALGSRRPHLHPLPRTLPIDTSSVFLCAVVGAKAGYFVRLAAWCCSWGCTA</sequence>
<comment type="caution">
    <text evidence="2">The sequence shown here is derived from an EMBL/GenBank/DDBJ whole genome shotgun (WGS) entry which is preliminary data.</text>
</comment>
<feature type="compositionally biased region" description="Basic residues" evidence="1">
    <location>
        <begin position="1"/>
        <end position="25"/>
    </location>
</feature>
<protein>
    <submittedName>
        <fullName evidence="2">Uncharacterized protein</fullName>
    </submittedName>
</protein>
<evidence type="ECO:0000313" key="3">
    <source>
        <dbReference type="Proteomes" id="UP000485058"/>
    </source>
</evidence>